<dbReference type="GeneID" id="93351726"/>
<feature type="transmembrane region" description="Helical" evidence="1">
    <location>
        <begin position="7"/>
        <end position="30"/>
    </location>
</feature>
<keyword evidence="1" id="KW-0472">Membrane</keyword>
<evidence type="ECO:0000256" key="1">
    <source>
        <dbReference type="SAM" id="Phobius"/>
    </source>
</evidence>
<dbReference type="Proteomes" id="UP000254927">
    <property type="component" value="Unassembled WGS sequence"/>
</dbReference>
<reference evidence="2 3" key="1">
    <citation type="submission" date="2018-06" db="EMBL/GenBank/DDBJ databases">
        <authorList>
            <consortium name="Pathogen Informatics"/>
            <person name="Doyle S."/>
        </authorList>
    </citation>
    <scope>NUCLEOTIDE SEQUENCE [LARGE SCALE GENOMIC DNA]</scope>
    <source>
        <strain evidence="2 3">NCTC10660</strain>
    </source>
</reference>
<name>A0A378TYK7_NEIEL</name>
<sequence length="135" mass="14433">MYWFIAAVAVLVVEMFVGTLYLLIISAALAGAGAASLLFDGSAVPILTAAAISAVGLFWLHGFIKRRRTPADEVSNDLDIGQTVKILRRVSEGQYEVSYRGTTWQARALNARAAAEPSFAVIGGKEGNILLVHLN</sequence>
<gene>
    <name evidence="2" type="ORF">NCTC10660_00724</name>
</gene>
<dbReference type="RefSeq" id="WP_074896081.1">
    <property type="nucleotide sequence ID" value="NZ_CAUSZR010000002.1"/>
</dbReference>
<proteinExistence type="predicted"/>
<evidence type="ECO:0000313" key="3">
    <source>
        <dbReference type="Proteomes" id="UP000254927"/>
    </source>
</evidence>
<keyword evidence="1" id="KW-0812">Transmembrane</keyword>
<evidence type="ECO:0000313" key="2">
    <source>
        <dbReference type="EMBL" id="STZ67250.1"/>
    </source>
</evidence>
<dbReference type="EMBL" id="UGQW01000002">
    <property type="protein sequence ID" value="STZ67250.1"/>
    <property type="molecule type" value="Genomic_DNA"/>
</dbReference>
<organism evidence="2 3">
    <name type="scientific">Neisseria elongata</name>
    <dbReference type="NCBI Taxonomy" id="495"/>
    <lineage>
        <taxon>Bacteria</taxon>
        <taxon>Pseudomonadati</taxon>
        <taxon>Pseudomonadota</taxon>
        <taxon>Betaproteobacteria</taxon>
        <taxon>Neisseriales</taxon>
        <taxon>Neisseriaceae</taxon>
        <taxon>Neisseria</taxon>
    </lineage>
</organism>
<accession>A0A378TYK7</accession>
<protein>
    <submittedName>
        <fullName evidence="2">Nodulation efficiency NfeD family protein</fullName>
    </submittedName>
</protein>
<dbReference type="AlphaFoldDB" id="A0A378TYK7"/>
<feature type="transmembrane region" description="Helical" evidence="1">
    <location>
        <begin position="42"/>
        <end position="60"/>
    </location>
</feature>
<keyword evidence="1" id="KW-1133">Transmembrane helix</keyword>